<keyword evidence="4" id="KW-0812">Transmembrane</keyword>
<feature type="chain" id="PRO_5028275149" evidence="5">
    <location>
        <begin position="31"/>
        <end position="250"/>
    </location>
</feature>
<dbReference type="GO" id="GO:0019882">
    <property type="term" value="P:antigen processing and presentation"/>
    <property type="evidence" value="ECO:0007669"/>
    <property type="project" value="InterPro"/>
</dbReference>
<dbReference type="PROSITE" id="PS00290">
    <property type="entry name" value="IG_MHC"/>
    <property type="match status" value="1"/>
</dbReference>
<dbReference type="Pfam" id="PF00993">
    <property type="entry name" value="MHC_II_alpha"/>
    <property type="match status" value="1"/>
</dbReference>
<dbReference type="GO" id="GO:0042613">
    <property type="term" value="C:MHC class II protein complex"/>
    <property type="evidence" value="ECO:0007669"/>
    <property type="project" value="InterPro"/>
</dbReference>
<keyword evidence="4" id="KW-1133">Transmembrane helix</keyword>
<dbReference type="InterPro" id="IPR007110">
    <property type="entry name" value="Ig-like_dom"/>
</dbReference>
<dbReference type="InParanoid" id="A0A6P7JUD9"/>
<dbReference type="InterPro" id="IPR011162">
    <property type="entry name" value="MHC_I/II-like_Ag-recog"/>
</dbReference>
<evidence type="ECO:0000256" key="3">
    <source>
        <dbReference type="ARBA" id="ARBA00023319"/>
    </source>
</evidence>
<dbReference type="SUPFAM" id="SSF48726">
    <property type="entry name" value="Immunoglobulin"/>
    <property type="match status" value="1"/>
</dbReference>
<keyword evidence="3" id="KW-0393">Immunoglobulin domain</keyword>
<keyword evidence="4" id="KW-0472">Membrane</keyword>
<dbReference type="AlphaFoldDB" id="A0A6P7JUD9"/>
<dbReference type="GO" id="GO:0006955">
    <property type="term" value="P:immune response"/>
    <property type="evidence" value="ECO:0007669"/>
    <property type="project" value="InterPro"/>
</dbReference>
<feature type="transmembrane region" description="Helical" evidence="4">
    <location>
        <begin position="229"/>
        <end position="247"/>
    </location>
</feature>
<evidence type="ECO:0000256" key="1">
    <source>
        <dbReference type="ARBA" id="ARBA00007394"/>
    </source>
</evidence>
<evidence type="ECO:0000313" key="7">
    <source>
        <dbReference type="Proteomes" id="UP000515145"/>
    </source>
</evidence>
<dbReference type="InterPro" id="IPR036179">
    <property type="entry name" value="Ig-like_dom_sf"/>
</dbReference>
<feature type="domain" description="Ig-like" evidence="6">
    <location>
        <begin position="122"/>
        <end position="210"/>
    </location>
</feature>
<dbReference type="CDD" id="cd05767">
    <property type="entry name" value="IgC1_MHC_II_alpha"/>
    <property type="match status" value="1"/>
</dbReference>
<reference evidence="8" key="1">
    <citation type="submission" date="2025-08" db="UniProtKB">
        <authorList>
            <consortium name="RefSeq"/>
        </authorList>
    </citation>
    <scope>IDENTIFICATION</scope>
</reference>
<dbReference type="GeneID" id="114448012"/>
<feature type="signal peptide" evidence="5">
    <location>
        <begin position="1"/>
        <end position="30"/>
    </location>
</feature>
<dbReference type="PROSITE" id="PS50835">
    <property type="entry name" value="IG_LIKE"/>
    <property type="match status" value="1"/>
</dbReference>
<dbReference type="SMART" id="SM00407">
    <property type="entry name" value="IGc1"/>
    <property type="match status" value="1"/>
</dbReference>
<dbReference type="InterPro" id="IPR001003">
    <property type="entry name" value="MHC_II_a_N"/>
</dbReference>
<dbReference type="RefSeq" id="XP_028280417.1">
    <property type="nucleotide sequence ID" value="XM_028424616.1"/>
</dbReference>
<sequence>MVSFVQYSTTCCWNMRCSALILLMLHSISASQIAHEIDYFVGCSDNGTIQVMFELDDEEIMHVDFERNTVEYTVPKLFVTDPTQVFGPLNVYRNAMKGRRACEGLLVFYIETEHPTEVRDPPDSIMYPVEEVEPGVQNSLVCFVNHFFPPFIKVSWTKNGLPVSEGVSFSQYRPNSDQTFHQFSTLTFTPSEGDIYSCTVEHEALERPLTRIWELDFIHQNSGPDVFCGVGLSLGLLGVAVGTFLFVKRL</sequence>
<evidence type="ECO:0000256" key="5">
    <source>
        <dbReference type="SAM" id="SignalP"/>
    </source>
</evidence>
<dbReference type="InterPro" id="IPR050160">
    <property type="entry name" value="MHC/Immunoglobulin"/>
</dbReference>
<dbReference type="PANTHER" id="PTHR19944:SF105">
    <property type="entry name" value="RLA CLASS II HISTOCOMPATIBILITY ANTIGEN, DP ALPHA-1 CHAIN"/>
    <property type="match status" value="1"/>
</dbReference>
<dbReference type="SUPFAM" id="SSF54452">
    <property type="entry name" value="MHC antigen-recognition domain"/>
    <property type="match status" value="1"/>
</dbReference>
<keyword evidence="7" id="KW-1185">Reference proteome</keyword>
<dbReference type="Gene3D" id="2.60.40.10">
    <property type="entry name" value="Immunoglobulins"/>
    <property type="match status" value="1"/>
</dbReference>
<keyword evidence="2" id="KW-0325">Glycoprotein</keyword>
<gene>
    <name evidence="8" type="primary">LOC114448012</name>
</gene>
<dbReference type="OrthoDB" id="8935021at2759"/>
<comment type="similarity">
    <text evidence="1">Belongs to the MHC class II family.</text>
</comment>
<dbReference type="Proteomes" id="UP000515145">
    <property type="component" value="Chromosome 16"/>
</dbReference>
<name>A0A6P7JUD9_9TELE</name>
<accession>A0A6P7JUD9</accession>
<evidence type="ECO:0000256" key="2">
    <source>
        <dbReference type="ARBA" id="ARBA00023180"/>
    </source>
</evidence>
<dbReference type="InterPro" id="IPR003597">
    <property type="entry name" value="Ig_C1-set"/>
</dbReference>
<keyword evidence="5" id="KW-0732">Signal</keyword>
<dbReference type="PANTHER" id="PTHR19944">
    <property type="entry name" value="MHC CLASS II-RELATED"/>
    <property type="match status" value="1"/>
</dbReference>
<protein>
    <submittedName>
        <fullName evidence="8">RLA class II histocompatibility antigen, DP alpha-1 chain-like isoform X1</fullName>
    </submittedName>
</protein>
<dbReference type="Pfam" id="PF07654">
    <property type="entry name" value="C1-set"/>
    <property type="match status" value="1"/>
</dbReference>
<proteinExistence type="inferred from homology"/>
<evidence type="ECO:0000259" key="6">
    <source>
        <dbReference type="PROSITE" id="PS50835"/>
    </source>
</evidence>
<evidence type="ECO:0000313" key="8">
    <source>
        <dbReference type="RefSeq" id="XP_028280417.1"/>
    </source>
</evidence>
<dbReference type="InterPro" id="IPR013783">
    <property type="entry name" value="Ig-like_fold"/>
</dbReference>
<organism evidence="7 8">
    <name type="scientific">Parambassis ranga</name>
    <name type="common">Indian glassy fish</name>
    <dbReference type="NCBI Taxonomy" id="210632"/>
    <lineage>
        <taxon>Eukaryota</taxon>
        <taxon>Metazoa</taxon>
        <taxon>Chordata</taxon>
        <taxon>Craniata</taxon>
        <taxon>Vertebrata</taxon>
        <taxon>Euteleostomi</taxon>
        <taxon>Actinopterygii</taxon>
        <taxon>Neopterygii</taxon>
        <taxon>Teleostei</taxon>
        <taxon>Neoteleostei</taxon>
        <taxon>Acanthomorphata</taxon>
        <taxon>Ovalentaria</taxon>
        <taxon>Ambassidae</taxon>
        <taxon>Parambassis</taxon>
    </lineage>
</organism>
<dbReference type="InterPro" id="IPR003006">
    <property type="entry name" value="Ig/MHC_CS"/>
</dbReference>
<evidence type="ECO:0000256" key="4">
    <source>
        <dbReference type="SAM" id="Phobius"/>
    </source>
</evidence>